<dbReference type="Proteomes" id="UP000183569">
    <property type="component" value="Unassembled WGS sequence"/>
</dbReference>
<comment type="cofactor">
    <cofactor evidence="1">
        <name>Mg(2+)</name>
        <dbReference type="ChEBI" id="CHEBI:18420"/>
    </cofactor>
</comment>
<evidence type="ECO:0000256" key="5">
    <source>
        <dbReference type="ARBA" id="ARBA00034247"/>
    </source>
</evidence>
<dbReference type="Pfam" id="PF00990">
    <property type="entry name" value="GGDEF"/>
    <property type="match status" value="1"/>
</dbReference>
<dbReference type="SUPFAM" id="SSF55073">
    <property type="entry name" value="Nucleotide cyclase"/>
    <property type="match status" value="1"/>
</dbReference>
<proteinExistence type="predicted"/>
<dbReference type="AlphaFoldDB" id="A0A1G4XF57"/>
<dbReference type="PANTHER" id="PTHR45138">
    <property type="entry name" value="REGULATORY COMPONENTS OF SENSORY TRANSDUCTION SYSTEM"/>
    <property type="match status" value="1"/>
</dbReference>
<evidence type="ECO:0000313" key="8">
    <source>
        <dbReference type="Proteomes" id="UP000183569"/>
    </source>
</evidence>
<dbReference type="InterPro" id="IPR050469">
    <property type="entry name" value="Diguanylate_Cyclase"/>
</dbReference>
<reference evidence="7 8" key="1">
    <citation type="submission" date="2016-10" db="EMBL/GenBank/DDBJ databases">
        <authorList>
            <person name="Varghese N."/>
            <person name="Submissions S."/>
        </authorList>
    </citation>
    <scope>NUCLEOTIDE SEQUENCE [LARGE SCALE GENOMIC DNA]</scope>
    <source>
        <strain evidence="7 8">CGMCC 1.12102</strain>
    </source>
</reference>
<dbReference type="EC" id="2.7.7.65" evidence="3"/>
<feature type="domain" description="GGDEF" evidence="6">
    <location>
        <begin position="1"/>
        <end position="80"/>
    </location>
</feature>
<gene>
    <name evidence="7" type="ORF">SAMN02927897_00679</name>
</gene>
<comment type="caution">
    <text evidence="7">The sequence shown here is derived from an EMBL/GenBank/DDBJ whole genome shotgun (WGS) entry which is preliminary data.</text>
</comment>
<dbReference type="NCBIfam" id="TIGR00254">
    <property type="entry name" value="GGDEF"/>
    <property type="match status" value="1"/>
</dbReference>
<dbReference type="GO" id="GO:0005886">
    <property type="term" value="C:plasma membrane"/>
    <property type="evidence" value="ECO:0007669"/>
    <property type="project" value="TreeGrafter"/>
</dbReference>
<name>A0A1G4XF57_9ENTR</name>
<evidence type="ECO:0000256" key="4">
    <source>
        <dbReference type="ARBA" id="ARBA00023134"/>
    </source>
</evidence>
<dbReference type="Gene3D" id="3.30.70.270">
    <property type="match status" value="1"/>
</dbReference>
<dbReference type="GO" id="GO:0052621">
    <property type="term" value="F:diguanylate cyclase activity"/>
    <property type="evidence" value="ECO:0007669"/>
    <property type="project" value="UniProtKB-EC"/>
</dbReference>
<dbReference type="GO" id="GO:1902201">
    <property type="term" value="P:negative regulation of bacterial-type flagellum-dependent cell motility"/>
    <property type="evidence" value="ECO:0007669"/>
    <property type="project" value="TreeGrafter"/>
</dbReference>
<comment type="catalytic activity">
    <reaction evidence="5">
        <text>2 GTP = 3',3'-c-di-GMP + 2 diphosphate</text>
        <dbReference type="Rhea" id="RHEA:24898"/>
        <dbReference type="ChEBI" id="CHEBI:33019"/>
        <dbReference type="ChEBI" id="CHEBI:37565"/>
        <dbReference type="ChEBI" id="CHEBI:58805"/>
        <dbReference type="EC" id="2.7.7.65"/>
    </reaction>
</comment>
<evidence type="ECO:0000256" key="1">
    <source>
        <dbReference type="ARBA" id="ARBA00001946"/>
    </source>
</evidence>
<keyword evidence="4" id="KW-0342">GTP-binding</keyword>
<dbReference type="InterPro" id="IPR043128">
    <property type="entry name" value="Rev_trsase/Diguanyl_cyclase"/>
</dbReference>
<evidence type="ECO:0000256" key="2">
    <source>
        <dbReference type="ARBA" id="ARBA00004665"/>
    </source>
</evidence>
<protein>
    <recommendedName>
        <fullName evidence="3">diguanylate cyclase</fullName>
        <ecNumber evidence="3">2.7.7.65</ecNumber>
    </recommendedName>
</protein>
<dbReference type="GO" id="GO:0043709">
    <property type="term" value="P:cell adhesion involved in single-species biofilm formation"/>
    <property type="evidence" value="ECO:0007669"/>
    <property type="project" value="TreeGrafter"/>
</dbReference>
<evidence type="ECO:0000259" key="6">
    <source>
        <dbReference type="PROSITE" id="PS50887"/>
    </source>
</evidence>
<dbReference type="PANTHER" id="PTHR45138:SF9">
    <property type="entry name" value="DIGUANYLATE CYCLASE DGCM-RELATED"/>
    <property type="match status" value="1"/>
</dbReference>
<sequence length="80" mass="8979">MVLLVESDLLQAKIILEALRQKIAALTIEVAPAQHFSVTVSIGVAGFVYHPDYKRLIDKADRAFYVAKSHGRSRIETREI</sequence>
<organism evidence="7 8">
    <name type="scientific">Kosakonia sacchari</name>
    <dbReference type="NCBI Taxonomy" id="1158459"/>
    <lineage>
        <taxon>Bacteria</taxon>
        <taxon>Pseudomonadati</taxon>
        <taxon>Pseudomonadota</taxon>
        <taxon>Gammaproteobacteria</taxon>
        <taxon>Enterobacterales</taxon>
        <taxon>Enterobacteriaceae</taxon>
        <taxon>Kosakonia</taxon>
    </lineage>
</organism>
<evidence type="ECO:0000256" key="3">
    <source>
        <dbReference type="ARBA" id="ARBA00012528"/>
    </source>
</evidence>
<dbReference type="GO" id="GO:0005525">
    <property type="term" value="F:GTP binding"/>
    <property type="evidence" value="ECO:0007669"/>
    <property type="project" value="UniProtKB-KW"/>
</dbReference>
<dbReference type="EMBL" id="FMUI01000002">
    <property type="protein sequence ID" value="SCX39811.1"/>
    <property type="molecule type" value="Genomic_DNA"/>
</dbReference>
<keyword evidence="4" id="KW-0547">Nucleotide-binding</keyword>
<dbReference type="InterPro" id="IPR029787">
    <property type="entry name" value="Nucleotide_cyclase"/>
</dbReference>
<accession>A0A1G4XF57</accession>
<dbReference type="InterPro" id="IPR000160">
    <property type="entry name" value="GGDEF_dom"/>
</dbReference>
<dbReference type="PROSITE" id="PS50887">
    <property type="entry name" value="GGDEF"/>
    <property type="match status" value="1"/>
</dbReference>
<evidence type="ECO:0000313" key="7">
    <source>
        <dbReference type="EMBL" id="SCX39811.1"/>
    </source>
</evidence>
<comment type="pathway">
    <text evidence="2">Purine metabolism; 3',5'-cyclic di-GMP biosynthesis.</text>
</comment>